<feature type="compositionally biased region" description="Polar residues" evidence="1">
    <location>
        <begin position="213"/>
        <end position="225"/>
    </location>
</feature>
<gene>
    <name evidence="2" type="ORF">E5S67_02781</name>
</gene>
<protein>
    <recommendedName>
        <fullName evidence="4">GIY-YIG domain-containing protein</fullName>
    </recommendedName>
</protein>
<evidence type="ECO:0000313" key="3">
    <source>
        <dbReference type="Proteomes" id="UP000702425"/>
    </source>
</evidence>
<reference evidence="2 3" key="1">
    <citation type="journal article" date="2020" name="Sci. Rep.">
        <title>A novel cyanobacterial geosmin producer, revising GeoA distribution and dispersion patterns in Bacteria.</title>
        <authorList>
            <person name="Churro C."/>
            <person name="Semedo-Aguiar A.P."/>
            <person name="Silva A.D."/>
            <person name="Pereira-Leal J.B."/>
            <person name="Leite R.B."/>
        </authorList>
    </citation>
    <scope>NUCLEOTIDE SEQUENCE [LARGE SCALE GENOMIC DNA]</scope>
    <source>
        <strain evidence="2 3">IPMA8</strain>
    </source>
</reference>
<dbReference type="InterPro" id="IPR049578">
    <property type="entry name" value="CAXIP1-like_GIY-YIG_dom"/>
</dbReference>
<evidence type="ECO:0000313" key="2">
    <source>
        <dbReference type="EMBL" id="NQE35052.1"/>
    </source>
</evidence>
<feature type="compositionally biased region" description="Basic and acidic residues" evidence="1">
    <location>
        <begin position="183"/>
        <end position="202"/>
    </location>
</feature>
<evidence type="ECO:0008006" key="4">
    <source>
        <dbReference type="Google" id="ProtNLM"/>
    </source>
</evidence>
<sequence length="225" mass="24664">MEANQVNADRDVAIEHQNVPVAHEGLHNFLYSSDSEHSAAATISELENDGTQVMSIDTWRDLATNAKVAGVYAVMDISRHTQYVGYSRNILLSINGHIAQNGAENCAFLRVQTFKFPKREEMESLRDTWIAEIGSIPPGNGAESEMWAATVGQAARSAMSAEEQKAYEEKKLKLRKAMADSSLTKELETAGKSEGERAKDLEAAVNNDDWSAVIQSQTQETKSGS</sequence>
<name>A0ABX2CXB9_9CYAN</name>
<accession>A0ABX2CXB9</accession>
<proteinExistence type="predicted"/>
<dbReference type="CDD" id="cd10450">
    <property type="entry name" value="GIY-YIG_AtGrxS16_like"/>
    <property type="match status" value="1"/>
</dbReference>
<dbReference type="Proteomes" id="UP000702425">
    <property type="component" value="Unassembled WGS sequence"/>
</dbReference>
<evidence type="ECO:0000256" key="1">
    <source>
        <dbReference type="SAM" id="MobiDB-lite"/>
    </source>
</evidence>
<dbReference type="RefSeq" id="WP_172188135.1">
    <property type="nucleotide sequence ID" value="NZ_CAWPPK010000259.1"/>
</dbReference>
<dbReference type="EMBL" id="SRRZ01000046">
    <property type="protein sequence ID" value="NQE35052.1"/>
    <property type="molecule type" value="Genomic_DNA"/>
</dbReference>
<comment type="caution">
    <text evidence="2">The sequence shown here is derived from an EMBL/GenBank/DDBJ whole genome shotgun (WGS) entry which is preliminary data.</text>
</comment>
<organism evidence="2 3">
    <name type="scientific">Microcoleus asticus IPMA8</name>
    <dbReference type="NCBI Taxonomy" id="2563858"/>
    <lineage>
        <taxon>Bacteria</taxon>
        <taxon>Bacillati</taxon>
        <taxon>Cyanobacteriota</taxon>
        <taxon>Cyanophyceae</taxon>
        <taxon>Oscillatoriophycideae</taxon>
        <taxon>Oscillatoriales</taxon>
        <taxon>Microcoleaceae</taxon>
        <taxon>Microcoleus</taxon>
        <taxon>Microcoleus asticus</taxon>
    </lineage>
</organism>
<keyword evidence="3" id="KW-1185">Reference proteome</keyword>
<feature type="region of interest" description="Disordered" evidence="1">
    <location>
        <begin position="183"/>
        <end position="225"/>
    </location>
</feature>